<evidence type="ECO:0000313" key="5">
    <source>
        <dbReference type="Proteomes" id="UP000436088"/>
    </source>
</evidence>
<dbReference type="PANTHER" id="PTHR31280:SF16">
    <property type="entry name" value="GLS PROTEIN (DUF810)"/>
    <property type="match status" value="1"/>
</dbReference>
<dbReference type="EMBL" id="VEPZ02001202">
    <property type="protein sequence ID" value="KAE8687536.1"/>
    <property type="molecule type" value="Genomic_DNA"/>
</dbReference>
<sequence>MIKVARAMRNDYTETLSCPFGELATDLSDSSSVRRLTRLCCFRSDNTESMASVVSMAVQSAKIMEEEDHVEGNGNYEKSSKSPSKHHHDEIPFMAKLAEEVSKLAFNEKELFNPILKRWHPLAAAVAVATLHSFYGNELKQYVSCIDELSPDILLVLKSAYKLEKDLVQMAVENSVDCEDGGKSIIRETLPYESESVTSDLVKSWITSRTDRLKEWVHRNPQQEAWDPKATRERFALSAVELLRIVDEAFEAFFMLPITIHSALLPDLATGINAYLQYYISMTKSGCGTESSSYVPTMPPLTRCSQRSKLPIVFKRKEKAHKKPRAGTATATANDNDSFGTPQMEIHDISNGMEKAFRVSAAAYEEGIQQLCEATENKVIFHDLSHLFWDGLYVGEVSSSRIDPFLQELDLRLKVISLTVHHKVRTPVISQVMKVCFDGFLLVLLAGGPARAFTLQDYETIDEDFRCLTDLFWSNGDGLPAELGRVSALVSNRYREPD</sequence>
<evidence type="ECO:0000259" key="2">
    <source>
        <dbReference type="PROSITE" id="PS51258"/>
    </source>
</evidence>
<gene>
    <name evidence="4" type="ORF">F3Y22_tig00111013pilonHSYRG00089</name>
</gene>
<proteinExistence type="predicted"/>
<dbReference type="InterPro" id="IPR014770">
    <property type="entry name" value="Munc13_1"/>
</dbReference>
<comment type="caution">
    <text evidence="4">The sequence shown here is derived from an EMBL/GenBank/DDBJ whole genome shotgun (WGS) entry which is preliminary data.</text>
</comment>
<dbReference type="AlphaFoldDB" id="A0A6A2Z7K3"/>
<dbReference type="InterPro" id="IPR057984">
    <property type="entry name" value="PATROL1_C"/>
</dbReference>
<name>A0A6A2Z7K3_HIBSY</name>
<feature type="region of interest" description="Disordered" evidence="1">
    <location>
        <begin position="67"/>
        <end position="87"/>
    </location>
</feature>
<evidence type="ECO:0000313" key="4">
    <source>
        <dbReference type="EMBL" id="KAE8687536.1"/>
    </source>
</evidence>
<reference evidence="4" key="1">
    <citation type="submission" date="2019-09" db="EMBL/GenBank/DDBJ databases">
        <title>Draft genome information of white flower Hibiscus syriacus.</title>
        <authorList>
            <person name="Kim Y.-M."/>
        </authorList>
    </citation>
    <scope>NUCLEOTIDE SEQUENCE [LARGE SCALE GENOMIC DNA]</scope>
    <source>
        <strain evidence="4">YM2019G1</strain>
    </source>
</reference>
<organism evidence="4 5">
    <name type="scientific">Hibiscus syriacus</name>
    <name type="common">Rose of Sharon</name>
    <dbReference type="NCBI Taxonomy" id="106335"/>
    <lineage>
        <taxon>Eukaryota</taxon>
        <taxon>Viridiplantae</taxon>
        <taxon>Streptophyta</taxon>
        <taxon>Embryophyta</taxon>
        <taxon>Tracheophyta</taxon>
        <taxon>Spermatophyta</taxon>
        <taxon>Magnoliopsida</taxon>
        <taxon>eudicotyledons</taxon>
        <taxon>Gunneridae</taxon>
        <taxon>Pentapetalae</taxon>
        <taxon>rosids</taxon>
        <taxon>malvids</taxon>
        <taxon>Malvales</taxon>
        <taxon>Malvaceae</taxon>
        <taxon>Malvoideae</taxon>
        <taxon>Hibiscus</taxon>
    </lineage>
</organism>
<evidence type="ECO:0000259" key="3">
    <source>
        <dbReference type="PROSITE" id="PS51259"/>
    </source>
</evidence>
<feature type="region of interest" description="Disordered" evidence="1">
    <location>
        <begin position="322"/>
        <end position="341"/>
    </location>
</feature>
<dbReference type="PANTHER" id="PTHR31280">
    <property type="entry name" value="PROTEIN UNC-13 HOMOLOG"/>
    <property type="match status" value="1"/>
</dbReference>
<dbReference type="InterPro" id="IPR008528">
    <property type="entry name" value="unc-13_homologue"/>
</dbReference>
<feature type="domain" description="MHD1" evidence="2">
    <location>
        <begin position="154"/>
        <end position="297"/>
    </location>
</feature>
<dbReference type="InterPro" id="IPR014772">
    <property type="entry name" value="Munc13_dom-2"/>
</dbReference>
<evidence type="ECO:0000256" key="1">
    <source>
        <dbReference type="SAM" id="MobiDB-lite"/>
    </source>
</evidence>
<dbReference type="PROSITE" id="PS51259">
    <property type="entry name" value="MHD2"/>
    <property type="match status" value="1"/>
</dbReference>
<protein>
    <submittedName>
        <fullName evidence="4">Tetratricopeptide repeat-like superfamily protein</fullName>
    </submittedName>
</protein>
<dbReference type="Proteomes" id="UP000436088">
    <property type="component" value="Unassembled WGS sequence"/>
</dbReference>
<feature type="domain" description="MHD2" evidence="3">
    <location>
        <begin position="399"/>
        <end position="498"/>
    </location>
</feature>
<accession>A0A6A2Z7K3</accession>
<keyword evidence="5" id="KW-1185">Reference proteome</keyword>
<dbReference type="PROSITE" id="PS51258">
    <property type="entry name" value="MHD1"/>
    <property type="match status" value="1"/>
</dbReference>
<dbReference type="Pfam" id="PF25761">
    <property type="entry name" value="TPR_PATROL1"/>
    <property type="match status" value="2"/>
</dbReference>